<dbReference type="Proteomes" id="UP000306420">
    <property type="component" value="Unassembled WGS sequence"/>
</dbReference>
<sequence>MKWISYIFLIIMVVLAVFTFNGTYSVESMKNVSIWLTVLYFIFGGIPTIYGYRLENENA</sequence>
<feature type="transmembrane region" description="Helical" evidence="1">
    <location>
        <begin position="7"/>
        <end position="26"/>
    </location>
</feature>
<evidence type="ECO:0000313" key="3">
    <source>
        <dbReference type="Proteomes" id="UP000306420"/>
    </source>
</evidence>
<proteinExistence type="predicted"/>
<dbReference type="OrthoDB" id="9770247at2"/>
<keyword evidence="1" id="KW-0472">Membrane</keyword>
<organism evidence="2 3">
    <name type="scientific">Ruoffia tabacinasalis</name>
    <dbReference type="NCBI Taxonomy" id="87458"/>
    <lineage>
        <taxon>Bacteria</taxon>
        <taxon>Bacillati</taxon>
        <taxon>Bacillota</taxon>
        <taxon>Bacilli</taxon>
        <taxon>Lactobacillales</taxon>
        <taxon>Aerococcaceae</taxon>
        <taxon>Ruoffia</taxon>
    </lineage>
</organism>
<accession>A0A5R9DWP2</accession>
<dbReference type="AlphaFoldDB" id="A0A5R9DWP2"/>
<feature type="transmembrane region" description="Helical" evidence="1">
    <location>
        <begin position="32"/>
        <end position="52"/>
    </location>
</feature>
<reference evidence="2 3" key="1">
    <citation type="submission" date="2019-05" db="EMBL/GenBank/DDBJ databases">
        <title>The metagenome of a microbial culture collection derived from dairy environment covers the genomic content of the human microbiome.</title>
        <authorList>
            <person name="Roder T."/>
            <person name="Wuthrich D."/>
            <person name="Sattari Z."/>
            <person name="Von Ah U."/>
            <person name="Bar C."/>
            <person name="Ronchi F."/>
            <person name="Macpherson A.J."/>
            <person name="Ganal-Vonarburg S.C."/>
            <person name="Bruggmann R."/>
            <person name="Vergeres G."/>
        </authorList>
    </citation>
    <scope>NUCLEOTIDE SEQUENCE [LARGE SCALE GENOMIC DNA]</scope>
    <source>
        <strain evidence="2 3">FAM 24227</strain>
    </source>
</reference>
<gene>
    <name evidence="2" type="ORF">FEZ33_07190</name>
</gene>
<keyword evidence="1" id="KW-1133">Transmembrane helix</keyword>
<protein>
    <submittedName>
        <fullName evidence="2">Uncharacterized protein</fullName>
    </submittedName>
</protein>
<name>A0A5R9DWP2_9LACT</name>
<evidence type="ECO:0000256" key="1">
    <source>
        <dbReference type="SAM" id="Phobius"/>
    </source>
</evidence>
<keyword evidence="1" id="KW-0812">Transmembrane</keyword>
<dbReference type="EMBL" id="VBSP01000023">
    <property type="protein sequence ID" value="TLQ40882.1"/>
    <property type="molecule type" value="Genomic_DNA"/>
</dbReference>
<dbReference type="RefSeq" id="WP_138404725.1">
    <property type="nucleotide sequence ID" value="NZ_VBSP01000023.1"/>
</dbReference>
<comment type="caution">
    <text evidence="2">The sequence shown here is derived from an EMBL/GenBank/DDBJ whole genome shotgun (WGS) entry which is preliminary data.</text>
</comment>
<evidence type="ECO:0000313" key="2">
    <source>
        <dbReference type="EMBL" id="TLQ40882.1"/>
    </source>
</evidence>